<feature type="chain" id="PRO_5012816194" evidence="1">
    <location>
        <begin position="28"/>
        <end position="152"/>
    </location>
</feature>
<sequence length="152" mass="16346">MAYRLYGAFIASLGVVALMLAANATFARSGAALGGASVAAHPVFRPSGPRPFGHHRGRRLGGFWSNGAFFYDPSYGESYGGGLGGPLGDVGQPPSGDIHYTYTNDVPWDWVHRFPPQVVPSDRPYVPSCPEETVTVPGRNGEEQTINIMRCY</sequence>
<gene>
    <name evidence="2" type="ORF">SAMN05443248_7579</name>
</gene>
<name>A0A1M5XSK8_9BRAD</name>
<evidence type="ECO:0000313" key="2">
    <source>
        <dbReference type="EMBL" id="SHI02682.1"/>
    </source>
</evidence>
<feature type="signal peptide" evidence="1">
    <location>
        <begin position="1"/>
        <end position="27"/>
    </location>
</feature>
<dbReference type="RefSeq" id="WP_079605757.1">
    <property type="nucleotide sequence ID" value="NZ_LT670817.1"/>
</dbReference>
<evidence type="ECO:0000256" key="1">
    <source>
        <dbReference type="SAM" id="SignalP"/>
    </source>
</evidence>
<keyword evidence="1" id="KW-0732">Signal</keyword>
<evidence type="ECO:0000313" key="3">
    <source>
        <dbReference type="Proteomes" id="UP000189796"/>
    </source>
</evidence>
<dbReference type="OrthoDB" id="8127019at2"/>
<organism evidence="2 3">
    <name type="scientific">Bradyrhizobium erythrophlei</name>
    <dbReference type="NCBI Taxonomy" id="1437360"/>
    <lineage>
        <taxon>Bacteria</taxon>
        <taxon>Pseudomonadati</taxon>
        <taxon>Pseudomonadota</taxon>
        <taxon>Alphaproteobacteria</taxon>
        <taxon>Hyphomicrobiales</taxon>
        <taxon>Nitrobacteraceae</taxon>
        <taxon>Bradyrhizobium</taxon>
    </lineage>
</organism>
<reference evidence="2 3" key="1">
    <citation type="submission" date="2016-11" db="EMBL/GenBank/DDBJ databases">
        <authorList>
            <person name="Jaros S."/>
            <person name="Januszkiewicz K."/>
            <person name="Wedrychowicz H."/>
        </authorList>
    </citation>
    <scope>NUCLEOTIDE SEQUENCE [LARGE SCALE GENOMIC DNA]</scope>
    <source>
        <strain evidence="2 3">GAS138</strain>
    </source>
</reference>
<accession>A0A1M5XSK8</accession>
<dbReference type="Proteomes" id="UP000189796">
    <property type="component" value="Chromosome I"/>
</dbReference>
<protein>
    <submittedName>
        <fullName evidence="2">Uncharacterized protein</fullName>
    </submittedName>
</protein>
<proteinExistence type="predicted"/>
<dbReference type="EMBL" id="LT670817">
    <property type="protein sequence ID" value="SHI02682.1"/>
    <property type="molecule type" value="Genomic_DNA"/>
</dbReference>
<dbReference type="AlphaFoldDB" id="A0A1M5XSK8"/>